<gene>
    <name evidence="1" type="ORF">V2W30_25255</name>
</gene>
<sequence>MLGPAGVQLHFADLQDGIVDLSDTTPPATIRRSVGILARMAQLLELPVILSAAPRPGGPAVVEEAAVPQAPVFVRDGPCAWDDTPTRRALTAQPRKHLALCGVTSEIVVLHTALDALAAGYEVSVLLDACGGLSSRTEQAAFRQIELAGGRVIGVAGFATDLVRDFTTPVGREVITALHGLVQEPVVEGARYPLDRDRRVVDYSGPPVASHRGQRHGSAVGVRGCGSPGAATTSRTGPHSPTLRPCASTR</sequence>
<dbReference type="EMBL" id="CP146022">
    <property type="protein sequence ID" value="WWQ66310.1"/>
    <property type="molecule type" value="Genomic_DNA"/>
</dbReference>
<organism evidence="1 2">
    <name type="scientific">Streptomyces citrinus</name>
    <dbReference type="NCBI Taxonomy" id="3118173"/>
    <lineage>
        <taxon>Bacteria</taxon>
        <taxon>Bacillati</taxon>
        <taxon>Actinomycetota</taxon>
        <taxon>Actinomycetes</taxon>
        <taxon>Kitasatosporales</taxon>
        <taxon>Streptomycetaceae</taxon>
        <taxon>Streptomyces</taxon>
    </lineage>
</organism>
<dbReference type="Proteomes" id="UP001432251">
    <property type="component" value="Chromosome"/>
</dbReference>
<evidence type="ECO:0000313" key="1">
    <source>
        <dbReference type="EMBL" id="WWQ66310.1"/>
    </source>
</evidence>
<evidence type="ECO:0000313" key="2">
    <source>
        <dbReference type="Proteomes" id="UP001432251"/>
    </source>
</evidence>
<accession>A0ACD5AGW6</accession>
<name>A0ACD5AGW6_9ACTN</name>
<proteinExistence type="predicted"/>
<keyword evidence="2" id="KW-1185">Reference proteome</keyword>
<protein>
    <submittedName>
        <fullName evidence="1">Isochorismatase family protein</fullName>
    </submittedName>
</protein>
<reference evidence="1" key="1">
    <citation type="journal article" date="2025" name="Int. J. Syst. Evol. Microbiol.">
        <title>Streptomyces citrinus sp. nov., with yellow diffusible pigment.</title>
        <authorList>
            <person name="He Y."/>
            <person name="Yang E."/>
            <person name="Xu J."/>
            <person name="Sun Y."/>
            <person name="Sun L."/>
        </authorList>
    </citation>
    <scope>NUCLEOTIDE SEQUENCE</scope>
    <source>
        <strain evidence="1">Q6</strain>
    </source>
</reference>